<comment type="caution">
    <text evidence="1">The sequence shown here is derived from an EMBL/GenBank/DDBJ whole genome shotgun (WGS) entry which is preliminary data.</text>
</comment>
<accession>A0ABX1PRJ7</accession>
<organism evidence="1 2">
    <name type="scientific">Aromatoleum anaerobium</name>
    <dbReference type="NCBI Taxonomy" id="182180"/>
    <lineage>
        <taxon>Bacteria</taxon>
        <taxon>Pseudomonadati</taxon>
        <taxon>Pseudomonadota</taxon>
        <taxon>Betaproteobacteria</taxon>
        <taxon>Rhodocyclales</taxon>
        <taxon>Rhodocyclaceae</taxon>
        <taxon>Aromatoleum</taxon>
    </lineage>
</organism>
<protein>
    <submittedName>
        <fullName evidence="1">Uncharacterized protein</fullName>
    </submittedName>
</protein>
<dbReference type="Proteomes" id="UP000615989">
    <property type="component" value="Unassembled WGS sequence"/>
</dbReference>
<evidence type="ECO:0000313" key="2">
    <source>
        <dbReference type="Proteomes" id="UP000615989"/>
    </source>
</evidence>
<gene>
    <name evidence="1" type="ORF">GO606_16500</name>
</gene>
<dbReference type="RefSeq" id="WP_169119614.1">
    <property type="nucleotide sequence ID" value="NZ_WTVG02000001.1"/>
</dbReference>
<keyword evidence="2" id="KW-1185">Reference proteome</keyword>
<name>A0ABX1PRJ7_9RHOO</name>
<proteinExistence type="predicted"/>
<evidence type="ECO:0000313" key="1">
    <source>
        <dbReference type="EMBL" id="NMG26287.1"/>
    </source>
</evidence>
<sequence>MSKKPPYFTQARFDGKCAETGAAIKKGDRIAYYPATKQVFSEQSKQADELRGQEFARSWRMADADY</sequence>
<dbReference type="EMBL" id="WTVG01000063">
    <property type="protein sequence ID" value="NMG26287.1"/>
    <property type="molecule type" value="Genomic_DNA"/>
</dbReference>
<reference evidence="1" key="1">
    <citation type="submission" date="2019-12" db="EMBL/GenBank/DDBJ databases">
        <title>Comparative genomics gives insights into the taxonomy of the Azoarcus-Aromatoleum group and reveals separate origins of nif in the plant-associated Azoarcus and non-plant-associated Aromatoleum sub-groups.</title>
        <authorList>
            <person name="Lafos M."/>
            <person name="Maluk M."/>
            <person name="Batista M."/>
            <person name="Junghare M."/>
            <person name="Carmona M."/>
            <person name="Faoro H."/>
            <person name="Cruz L.M."/>
            <person name="Battistoni F."/>
            <person name="De Souza E."/>
            <person name="Pedrosa F."/>
            <person name="Chen W.-M."/>
            <person name="Poole P.S."/>
            <person name="Dixon R.A."/>
            <person name="James E.K."/>
        </authorList>
    </citation>
    <scope>NUCLEOTIDE SEQUENCE</scope>
    <source>
        <strain evidence="1">LuFRes1</strain>
    </source>
</reference>